<dbReference type="SUPFAM" id="SSF53335">
    <property type="entry name" value="S-adenosyl-L-methionine-dependent methyltransferases"/>
    <property type="match status" value="1"/>
</dbReference>
<dbReference type="GO" id="GO:0008990">
    <property type="term" value="F:rRNA (guanine-N2-)-methyltransferase activity"/>
    <property type="evidence" value="ECO:0007669"/>
    <property type="project" value="InterPro"/>
</dbReference>
<dbReference type="PANTHER" id="PTHR36112:SF1">
    <property type="entry name" value="RIBOSOMAL RNA SMALL SUBUNIT METHYLTRANSFERASE J"/>
    <property type="match status" value="1"/>
</dbReference>
<evidence type="ECO:0008006" key="3">
    <source>
        <dbReference type="Google" id="ProtNLM"/>
    </source>
</evidence>
<dbReference type="Proteomes" id="UP000054092">
    <property type="component" value="Unassembled WGS sequence"/>
</dbReference>
<dbReference type="InterPro" id="IPR029063">
    <property type="entry name" value="SAM-dependent_MTases_sf"/>
</dbReference>
<dbReference type="EMBL" id="LGGP01000009">
    <property type="protein sequence ID" value="KUK82229.1"/>
    <property type="molecule type" value="Genomic_DNA"/>
</dbReference>
<protein>
    <recommendedName>
        <fullName evidence="3">Methyltransferase</fullName>
    </recommendedName>
</protein>
<sequence length="260" mass="30443">MRFVVTTSYKPTKEVVSSARGLAEELGVKYVSRSRLKEFESEHSLDFYYVFDKNGQLTIRNRETVFFFHPGMSKVRFKNMRIQDSDYLIKSMDLSGSETVLDTTFGLGNEALLIAHYLPEGKVIGLEASEHIYRIVSHGLRNYPYADEWLIEASKRIELHNRDLRDFVKGCEDNAYDIVYCDPMFDSPQMRSHSINPLRPFAMYERINRSDVDEMIRISSKRFIIKSRTRDRLFEELNLEFDRLWGSKKSGVLYGVIDKE</sequence>
<dbReference type="Gene3D" id="3.40.50.150">
    <property type="entry name" value="Vaccinia Virus protein VP39"/>
    <property type="match status" value="1"/>
</dbReference>
<accession>A0A101HSX5</accession>
<dbReference type="AlphaFoldDB" id="A0A101HSX5"/>
<gene>
    <name evidence="1" type="ORF">XD94_0113</name>
</gene>
<proteinExistence type="predicted"/>
<dbReference type="Pfam" id="PF04445">
    <property type="entry name" value="SAM_MT"/>
    <property type="match status" value="1"/>
</dbReference>
<reference evidence="2" key="1">
    <citation type="journal article" date="2015" name="MBio">
        <title>Genome-Resolved Metagenomic Analysis Reveals Roles for Candidate Phyla and Other Microbial Community Members in Biogeochemical Transformations in Oil Reservoirs.</title>
        <authorList>
            <person name="Hu P."/>
            <person name="Tom L."/>
            <person name="Singh A."/>
            <person name="Thomas B.C."/>
            <person name="Baker B.J."/>
            <person name="Piceno Y.M."/>
            <person name="Andersen G.L."/>
            <person name="Banfield J.F."/>
        </authorList>
    </citation>
    <scope>NUCLEOTIDE SEQUENCE [LARGE SCALE GENOMIC DNA]</scope>
</reference>
<dbReference type="CDD" id="cd02440">
    <property type="entry name" value="AdoMet_MTases"/>
    <property type="match status" value="1"/>
</dbReference>
<comment type="caution">
    <text evidence="1">The sequence shown here is derived from an EMBL/GenBank/DDBJ whole genome shotgun (WGS) entry which is preliminary data.</text>
</comment>
<name>A0A101HSX5_9BACT</name>
<organism evidence="1 2">
    <name type="scientific">Mesotoga prima</name>
    <dbReference type="NCBI Taxonomy" id="1184387"/>
    <lineage>
        <taxon>Bacteria</taxon>
        <taxon>Thermotogati</taxon>
        <taxon>Thermotogota</taxon>
        <taxon>Thermotogae</taxon>
        <taxon>Kosmotogales</taxon>
        <taxon>Kosmotogaceae</taxon>
        <taxon>Mesotoga</taxon>
    </lineage>
</organism>
<dbReference type="PATRIC" id="fig|1184387.3.peg.365"/>
<dbReference type="PANTHER" id="PTHR36112">
    <property type="entry name" value="RIBOSOMAL RNA SMALL SUBUNIT METHYLTRANSFERASE J"/>
    <property type="match status" value="1"/>
</dbReference>
<evidence type="ECO:0000313" key="2">
    <source>
        <dbReference type="Proteomes" id="UP000054092"/>
    </source>
</evidence>
<dbReference type="InterPro" id="IPR007536">
    <property type="entry name" value="16SrRNA_methylTrfase_J"/>
</dbReference>
<evidence type="ECO:0000313" key="1">
    <source>
        <dbReference type="EMBL" id="KUK82229.1"/>
    </source>
</evidence>